<protein>
    <submittedName>
        <fullName evidence="2">Uncharacterized protein</fullName>
    </submittedName>
</protein>
<feature type="compositionally biased region" description="Basic residues" evidence="1">
    <location>
        <begin position="31"/>
        <end position="41"/>
    </location>
</feature>
<accession>A0AA97PNL9</accession>
<gene>
    <name evidence="2" type="ORF">OOU_Y34scaffold00283g35</name>
</gene>
<sequence length="706" mass="79115">MNGLSRSVSGAWRRWGRRTTTKPHRAERAKQQHQRIRRRISGFRYDERTPHSPAAYRSTIPHRTSLVSPTEEAHVPTSTVDDIRIEPRSARTSSDRPPSLHAAADDSSKVAATAELASIMTIVSNPVPPGPSSPSLNEAVRPQDFIPPARPSSTPFPQPEPRNAEIKCTSCPAGAAPHDAHMQGMDAWDDPSFLLQQQPAVRAGLHFHDLPPEIHECILDHLFGYRVSATSKSSVGMHSVTKSWSTALRHSRRRELSELALVSSVWRALIQERLYRHIKIKATVGSVNGALVWFAQRPHLRPYVRHVEVWFPVFQPKPGSPATMVLQATSTLPTVTVDGLSASSYVLPVDNCSLDETFYFVGTTFPEVTVLTLEGGERKKAPKVTHFVYGDCTRRAQEASSQYSPFWESTVSENVERIMPKVPSVRTLVCKGQWNLIRSEEDFQHIMSALPNLQEWHGTYNKPKSKSYLTMAEILPRLPPQLKQLHLYLEADYRRELSFPAYFVKVTNRLHFCQRLGLAALGKPGSPSIEHLSYTGRVCRTFFDVLAQSADPRSTRLKSIDLTVKNCCRQVQIWNETGSGIMDVKFIAAFEALVLAGIKALKRLRALEYLRIRYVDLDSPIPALNPYFILRCDGWCEGVWSDKIVRALQASRPEARFRDLSDIPSFIGFGKDGRVVISAESMGKVTSFKLDNYRYLSAGGGFVVAA</sequence>
<dbReference type="Proteomes" id="UP000011086">
    <property type="component" value="Unassembled WGS sequence"/>
</dbReference>
<dbReference type="EMBL" id="JH793350">
    <property type="protein sequence ID" value="ELQ41341.1"/>
    <property type="molecule type" value="Genomic_DNA"/>
</dbReference>
<feature type="compositionally biased region" description="Basic residues" evidence="1">
    <location>
        <begin position="14"/>
        <end position="23"/>
    </location>
</feature>
<feature type="region of interest" description="Disordered" evidence="1">
    <location>
        <begin position="125"/>
        <end position="163"/>
    </location>
</feature>
<feature type="region of interest" description="Disordered" evidence="1">
    <location>
        <begin position="1"/>
        <end position="108"/>
    </location>
</feature>
<proteinExistence type="predicted"/>
<evidence type="ECO:0000256" key="1">
    <source>
        <dbReference type="SAM" id="MobiDB-lite"/>
    </source>
</evidence>
<feature type="compositionally biased region" description="Pro residues" evidence="1">
    <location>
        <begin position="148"/>
        <end position="160"/>
    </location>
</feature>
<dbReference type="AlphaFoldDB" id="A0AA97PNL9"/>
<organism evidence="2">
    <name type="scientific">Pyricularia oryzae (strain Y34)</name>
    <name type="common">Rice blast fungus</name>
    <name type="synonym">Magnaporthe oryzae</name>
    <dbReference type="NCBI Taxonomy" id="1143189"/>
    <lineage>
        <taxon>Eukaryota</taxon>
        <taxon>Fungi</taxon>
        <taxon>Dikarya</taxon>
        <taxon>Ascomycota</taxon>
        <taxon>Pezizomycotina</taxon>
        <taxon>Sordariomycetes</taxon>
        <taxon>Sordariomycetidae</taxon>
        <taxon>Magnaporthales</taxon>
        <taxon>Pyriculariaceae</taxon>
        <taxon>Pyricularia</taxon>
    </lineage>
</organism>
<name>A0AA97PNL9_PYRO3</name>
<evidence type="ECO:0000313" key="2">
    <source>
        <dbReference type="EMBL" id="ELQ41341.1"/>
    </source>
</evidence>
<reference evidence="2" key="1">
    <citation type="journal article" date="2012" name="PLoS Genet.">
        <title>Comparative analysis of the genomes of two field isolates of the rice blast fungus Magnaporthe oryzae.</title>
        <authorList>
            <person name="Xue M."/>
            <person name="Yang J."/>
            <person name="Li Z."/>
            <person name="Hu S."/>
            <person name="Yao N."/>
            <person name="Dean R.A."/>
            <person name="Zhao W."/>
            <person name="Shen M."/>
            <person name="Zhang H."/>
            <person name="Li C."/>
            <person name="Liu L."/>
            <person name="Cao L."/>
            <person name="Xu X."/>
            <person name="Xing Y."/>
            <person name="Hsiang T."/>
            <person name="Zhang Z."/>
            <person name="Xu J.R."/>
            <person name="Peng Y.L."/>
        </authorList>
    </citation>
    <scope>NUCLEOTIDE SEQUENCE</scope>
    <source>
        <strain evidence="2">Y34</strain>
    </source>
</reference>